<dbReference type="InterPro" id="IPR017941">
    <property type="entry name" value="Rieske_2Fe-2S"/>
</dbReference>
<dbReference type="Gene3D" id="2.102.10.10">
    <property type="entry name" value="Rieske [2Fe-2S] iron-sulphur domain"/>
    <property type="match status" value="1"/>
</dbReference>
<dbReference type="AlphaFoldDB" id="A0A150RMQ3"/>
<dbReference type="EMBL" id="JEMB01002379">
    <property type="protein sequence ID" value="KYF81564.1"/>
    <property type="molecule type" value="Genomic_DNA"/>
</dbReference>
<feature type="domain" description="Rieske" evidence="5">
    <location>
        <begin position="429"/>
        <end position="494"/>
    </location>
</feature>
<dbReference type="SUPFAM" id="SSF50022">
    <property type="entry name" value="ISP domain"/>
    <property type="match status" value="1"/>
</dbReference>
<dbReference type="PROSITE" id="PS51296">
    <property type="entry name" value="RIESKE"/>
    <property type="match status" value="1"/>
</dbReference>
<dbReference type="InterPro" id="IPR036188">
    <property type="entry name" value="FAD/NAD-bd_sf"/>
</dbReference>
<dbReference type="Gene3D" id="3.50.50.60">
    <property type="entry name" value="FAD/NAD(P)-binding domain"/>
    <property type="match status" value="1"/>
</dbReference>
<comment type="caution">
    <text evidence="6">The sequence shown here is derived from an EMBL/GenBank/DDBJ whole genome shotgun (WGS) entry which is preliminary data.</text>
</comment>
<dbReference type="Gene3D" id="3.30.9.10">
    <property type="entry name" value="D-Amino Acid Oxidase, subunit A, domain 2"/>
    <property type="match status" value="1"/>
</dbReference>
<organism evidence="6 7">
    <name type="scientific">Sorangium cellulosum</name>
    <name type="common">Polyangium cellulosum</name>
    <dbReference type="NCBI Taxonomy" id="56"/>
    <lineage>
        <taxon>Bacteria</taxon>
        <taxon>Pseudomonadati</taxon>
        <taxon>Myxococcota</taxon>
        <taxon>Polyangia</taxon>
        <taxon>Polyangiales</taxon>
        <taxon>Polyangiaceae</taxon>
        <taxon>Sorangium</taxon>
    </lineage>
</organism>
<dbReference type="InterPro" id="IPR036922">
    <property type="entry name" value="Rieske_2Fe-2S_sf"/>
</dbReference>
<evidence type="ECO:0000313" key="7">
    <source>
        <dbReference type="Proteomes" id="UP000075635"/>
    </source>
</evidence>
<dbReference type="GO" id="GO:0046872">
    <property type="term" value="F:metal ion binding"/>
    <property type="evidence" value="ECO:0007669"/>
    <property type="project" value="UniProtKB-KW"/>
</dbReference>
<gene>
    <name evidence="6" type="ORF">BE17_26610</name>
</gene>
<name>A0A150RMQ3_SORCE</name>
<keyword evidence="3" id="KW-0408">Iron</keyword>
<evidence type="ECO:0000256" key="3">
    <source>
        <dbReference type="ARBA" id="ARBA00023004"/>
    </source>
</evidence>
<dbReference type="InterPro" id="IPR006076">
    <property type="entry name" value="FAD-dep_OxRdtase"/>
</dbReference>
<evidence type="ECO:0000256" key="2">
    <source>
        <dbReference type="ARBA" id="ARBA00022723"/>
    </source>
</evidence>
<dbReference type="PANTHER" id="PTHR13847:SF281">
    <property type="entry name" value="FAD DEPENDENT OXIDOREDUCTASE DOMAIN-CONTAINING PROTEIN"/>
    <property type="match status" value="1"/>
</dbReference>
<dbReference type="Pfam" id="PF00355">
    <property type="entry name" value="Rieske"/>
    <property type="match status" value="1"/>
</dbReference>
<dbReference type="Pfam" id="PF01266">
    <property type="entry name" value="DAO"/>
    <property type="match status" value="1"/>
</dbReference>
<reference evidence="6 7" key="1">
    <citation type="submission" date="2014-02" db="EMBL/GenBank/DDBJ databases">
        <title>The small core and large imbalanced accessory genome model reveals a collaborative survival strategy of Sorangium cellulosum strains in nature.</title>
        <authorList>
            <person name="Han K."/>
            <person name="Peng R."/>
            <person name="Blom J."/>
            <person name="Li Y.-Z."/>
        </authorList>
    </citation>
    <scope>NUCLEOTIDE SEQUENCE [LARGE SCALE GENOMIC DNA]</scope>
    <source>
        <strain evidence="6 7">So0011-07</strain>
    </source>
</reference>
<evidence type="ECO:0000256" key="4">
    <source>
        <dbReference type="ARBA" id="ARBA00023014"/>
    </source>
</evidence>
<evidence type="ECO:0000259" key="5">
    <source>
        <dbReference type="PROSITE" id="PS51296"/>
    </source>
</evidence>
<protein>
    <submittedName>
        <fullName evidence="6">Oxidoreductase</fullName>
    </submittedName>
</protein>
<dbReference type="Proteomes" id="UP000075635">
    <property type="component" value="Unassembled WGS sequence"/>
</dbReference>
<feature type="non-terminal residue" evidence="6">
    <location>
        <position position="494"/>
    </location>
</feature>
<evidence type="ECO:0000256" key="1">
    <source>
        <dbReference type="ARBA" id="ARBA00022714"/>
    </source>
</evidence>
<dbReference type="SUPFAM" id="SSF51905">
    <property type="entry name" value="FAD/NAD(P)-binding domain"/>
    <property type="match status" value="1"/>
</dbReference>
<keyword evidence="4" id="KW-0411">Iron-sulfur</keyword>
<keyword evidence="2" id="KW-0479">Metal-binding</keyword>
<dbReference type="GO" id="GO:0051537">
    <property type="term" value="F:2 iron, 2 sulfur cluster binding"/>
    <property type="evidence" value="ECO:0007669"/>
    <property type="project" value="UniProtKB-KW"/>
</dbReference>
<sequence length="494" mass="53535">MTERAYDKNTAWTHAVIPPMAPFANDHGADVCVVGAGIAGLTTAYLLAKAGKSVIVLDNGAVGGGESGFTTAHITHALDRRWASLAKLHSAGDLRRAARSHTLAIETIARIVKEEEIDCDFRRVHGYLFIAPGSHPSTLRDEIEAAHRAGLGSVHYVDRAPLLDFDTGPAVRFPDQAQFHIRRYLAGLSRAIERDGGKLYTLAHVTDVDEDSVPHKVVVKTARGHQVVASEAVLATNSPFIPRISVHTKQAGYRTYVVGLRIPRDAVPPGLYWDTADPFHYVRVANVDGADGPDEVLIVGGEDHKTGQASDADQRHARLEAWARERFTQAGEVLHRWSGEVMETVDGLGYIGRVKRDSRILISTGDCGNGMTHGTIAGLLISDLVQGRESWMASLFDPTRVNLSVGAVSEYVKENLNVACQYASWLGKGDVDDAAQIAPGSGAVVRRGLKKLAVYRDPQGQLHAMSAMCSHLGGIVSWNPAERSWDCRCHGARF</sequence>
<keyword evidence="1" id="KW-0001">2Fe-2S</keyword>
<proteinExistence type="predicted"/>
<evidence type="ECO:0000313" key="6">
    <source>
        <dbReference type="EMBL" id="KYF81564.1"/>
    </source>
</evidence>
<dbReference type="GO" id="GO:0005737">
    <property type="term" value="C:cytoplasm"/>
    <property type="evidence" value="ECO:0007669"/>
    <property type="project" value="TreeGrafter"/>
</dbReference>
<accession>A0A150RMQ3</accession>
<dbReference type="PANTHER" id="PTHR13847">
    <property type="entry name" value="SARCOSINE DEHYDROGENASE-RELATED"/>
    <property type="match status" value="1"/>
</dbReference>